<accession>A0A6C0KE65</accession>
<dbReference type="EMBL" id="MN740857">
    <property type="protein sequence ID" value="QHU15426.1"/>
    <property type="molecule type" value="Genomic_DNA"/>
</dbReference>
<reference evidence="1" key="1">
    <citation type="journal article" date="2020" name="Nature">
        <title>Giant virus diversity and host interactions through global metagenomics.</title>
        <authorList>
            <person name="Schulz F."/>
            <person name="Roux S."/>
            <person name="Paez-Espino D."/>
            <person name="Jungbluth S."/>
            <person name="Walsh D.A."/>
            <person name="Denef V.J."/>
            <person name="McMahon K.D."/>
            <person name="Konstantinidis K.T."/>
            <person name="Eloe-Fadrosh E.A."/>
            <person name="Kyrpides N.C."/>
            <person name="Woyke T."/>
        </authorList>
    </citation>
    <scope>NUCLEOTIDE SEQUENCE</scope>
    <source>
        <strain evidence="1">GVMAG-S-1103017-68</strain>
    </source>
</reference>
<protein>
    <recommendedName>
        <fullName evidence="2">Mitochondrial resolvase Ydc2 catalytic domain-containing protein</fullName>
    </recommendedName>
</protein>
<evidence type="ECO:0000313" key="1">
    <source>
        <dbReference type="EMBL" id="QHU15426.1"/>
    </source>
</evidence>
<dbReference type="GO" id="GO:0005739">
    <property type="term" value="C:mitochondrion"/>
    <property type="evidence" value="ECO:0007669"/>
    <property type="project" value="TreeGrafter"/>
</dbReference>
<dbReference type="GO" id="GO:0004520">
    <property type="term" value="F:DNA endonuclease activity"/>
    <property type="evidence" value="ECO:0007669"/>
    <property type="project" value="TreeGrafter"/>
</dbReference>
<dbReference type="InterPro" id="IPR012337">
    <property type="entry name" value="RNaseH-like_sf"/>
</dbReference>
<dbReference type="PANTHER" id="PTHR28072:SF1">
    <property type="entry name" value="CRUCIFORM CUTTING ENDONUCLEASE 1, MITOCHONDRIAL-RELATED"/>
    <property type="match status" value="1"/>
</dbReference>
<dbReference type="GO" id="GO:0000403">
    <property type="term" value="F:Y-form DNA binding"/>
    <property type="evidence" value="ECO:0007669"/>
    <property type="project" value="TreeGrafter"/>
</dbReference>
<dbReference type="InterPro" id="IPR036397">
    <property type="entry name" value="RNaseH_sf"/>
</dbReference>
<organism evidence="1">
    <name type="scientific">viral metagenome</name>
    <dbReference type="NCBI Taxonomy" id="1070528"/>
    <lineage>
        <taxon>unclassified sequences</taxon>
        <taxon>metagenomes</taxon>
        <taxon>organismal metagenomes</taxon>
    </lineage>
</organism>
<dbReference type="GO" id="GO:0000402">
    <property type="term" value="F:crossed form four-way junction DNA binding"/>
    <property type="evidence" value="ECO:0007669"/>
    <property type="project" value="TreeGrafter"/>
</dbReference>
<evidence type="ECO:0008006" key="2">
    <source>
        <dbReference type="Google" id="ProtNLM"/>
    </source>
</evidence>
<proteinExistence type="predicted"/>
<dbReference type="SUPFAM" id="SSF53098">
    <property type="entry name" value="Ribonuclease H-like"/>
    <property type="match status" value="1"/>
</dbReference>
<sequence length="241" mass="27210">MTKFSAVGATFFFRTGHKCRHADRAPPMRILSFDVGIRNLSYCLVELDDDGARLEQWDVVDVVEFSGSKAKTKSLGMMRTVDMLIKYLEHKRGDWHDARVDVVCIEQQLARAATLKVVQFALYTFAKVVFPDAKVTLCHAKKKLAVDLRPFGCEEEFKLPAARKRKQPAELTKKQQEGRAKSAAYRRNKLLCVWSAGRVLAHMRLQDADAAAPFEALFEGTKKQDDLADALMQAVAVYQKV</sequence>
<dbReference type="AlphaFoldDB" id="A0A6C0KE65"/>
<dbReference type="PANTHER" id="PTHR28072">
    <property type="entry name" value="CRUCIFORM CUTTING ENDONUCLEASE 1, MITOCHONDRIAL-RELATED"/>
    <property type="match status" value="1"/>
</dbReference>
<dbReference type="Gene3D" id="3.30.420.10">
    <property type="entry name" value="Ribonuclease H-like superfamily/Ribonuclease H"/>
    <property type="match status" value="1"/>
</dbReference>
<dbReference type="InterPro" id="IPR039197">
    <property type="entry name" value="Mrs1/Cce1"/>
</dbReference>
<name>A0A6C0KE65_9ZZZZ</name>
<dbReference type="GO" id="GO:0070336">
    <property type="term" value="F:flap-structured DNA binding"/>
    <property type="evidence" value="ECO:0007669"/>
    <property type="project" value="TreeGrafter"/>
</dbReference>